<evidence type="ECO:0000313" key="1">
    <source>
        <dbReference type="EMBL" id="GBG04420.1"/>
    </source>
</evidence>
<organism evidence="1 2">
    <name type="scientific">Lactobacillus rodentium</name>
    <dbReference type="NCBI Taxonomy" id="947835"/>
    <lineage>
        <taxon>Bacteria</taxon>
        <taxon>Bacillati</taxon>
        <taxon>Bacillota</taxon>
        <taxon>Bacilli</taxon>
        <taxon>Lactobacillales</taxon>
        <taxon>Lactobacillaceae</taxon>
        <taxon>Lactobacillus</taxon>
    </lineage>
</organism>
<reference evidence="2" key="1">
    <citation type="submission" date="2018-03" db="EMBL/GenBank/DDBJ databases">
        <title>New taxa in the Lactobacillus gasseri group.</title>
        <authorList>
            <person name="Tanizawa Y."/>
            <person name="Tohno M."/>
            <person name="Endo A."/>
            <person name="Arita M."/>
        </authorList>
    </citation>
    <scope>NUCLEOTIDE SEQUENCE [LARGE SCALE GENOMIC DNA]</scope>
    <source>
        <strain evidence="2">DSM 24759</strain>
    </source>
</reference>
<dbReference type="EMBL" id="BFBY01000002">
    <property type="protein sequence ID" value="GBG04420.1"/>
    <property type="molecule type" value="Genomic_DNA"/>
</dbReference>
<comment type="caution">
    <text evidence="1">The sequence shown here is derived from an EMBL/GenBank/DDBJ whole genome shotgun (WGS) entry which is preliminary data.</text>
</comment>
<sequence>MLKSQIKKQICTIKDLMKVWEDMKNRSRKIVFNYLHDWAKKLKGRISKYQCSVPKEYKKIMKK</sequence>
<evidence type="ECO:0008006" key="3">
    <source>
        <dbReference type="Google" id="ProtNLM"/>
    </source>
</evidence>
<dbReference type="Proteomes" id="UP000257317">
    <property type="component" value="Unassembled WGS sequence"/>
</dbReference>
<dbReference type="AlphaFoldDB" id="A0A2Z6TE45"/>
<protein>
    <recommendedName>
        <fullName evidence="3">Transposase</fullName>
    </recommendedName>
</protein>
<keyword evidence="2" id="KW-1185">Reference proteome</keyword>
<gene>
    <name evidence="1" type="ORF">LrDSM24759_03340</name>
</gene>
<name>A0A2Z6TE45_9LACO</name>
<proteinExistence type="predicted"/>
<evidence type="ECO:0000313" key="2">
    <source>
        <dbReference type="Proteomes" id="UP000257317"/>
    </source>
</evidence>
<accession>A0A2Z6TE45</accession>